<dbReference type="Proteomes" id="UP001175227">
    <property type="component" value="Unassembled WGS sequence"/>
</dbReference>
<dbReference type="GO" id="GO:0005815">
    <property type="term" value="C:microtubule organizing center"/>
    <property type="evidence" value="ECO:0007669"/>
    <property type="project" value="InterPro"/>
</dbReference>
<evidence type="ECO:0000256" key="3">
    <source>
        <dbReference type="SAM" id="Coils"/>
    </source>
</evidence>
<feature type="domain" description="Centrosomin N-terminal motif 1" evidence="4">
    <location>
        <begin position="31"/>
        <end position="70"/>
    </location>
</feature>
<reference evidence="5" key="1">
    <citation type="submission" date="2023-06" db="EMBL/GenBank/DDBJ databases">
        <authorList>
            <consortium name="Lawrence Berkeley National Laboratory"/>
            <person name="Ahrendt S."/>
            <person name="Sahu N."/>
            <person name="Indic B."/>
            <person name="Wong-Bajracharya J."/>
            <person name="Merenyi Z."/>
            <person name="Ke H.-M."/>
            <person name="Monk M."/>
            <person name="Kocsube S."/>
            <person name="Drula E."/>
            <person name="Lipzen A."/>
            <person name="Balint B."/>
            <person name="Henrissat B."/>
            <person name="Andreopoulos B."/>
            <person name="Martin F.M."/>
            <person name="Harder C.B."/>
            <person name="Rigling D."/>
            <person name="Ford K.L."/>
            <person name="Foster G.D."/>
            <person name="Pangilinan J."/>
            <person name="Papanicolaou A."/>
            <person name="Barry K."/>
            <person name="LaButti K."/>
            <person name="Viragh M."/>
            <person name="Koriabine M."/>
            <person name="Yan M."/>
            <person name="Riley R."/>
            <person name="Champramary S."/>
            <person name="Plett K.L."/>
            <person name="Tsai I.J."/>
            <person name="Slot J."/>
            <person name="Sipos G."/>
            <person name="Plett J."/>
            <person name="Nagy L.G."/>
            <person name="Grigoriev I.V."/>
        </authorList>
    </citation>
    <scope>NUCLEOTIDE SEQUENCE</scope>
    <source>
        <strain evidence="5">ICMP 16352</strain>
    </source>
</reference>
<name>A0AA39NJL3_9AGAR</name>
<evidence type="ECO:0000256" key="1">
    <source>
        <dbReference type="ARBA" id="ARBA00004496"/>
    </source>
</evidence>
<protein>
    <recommendedName>
        <fullName evidence="4">Centrosomin N-terminal motif 1 domain-containing protein</fullName>
    </recommendedName>
</protein>
<dbReference type="AlphaFoldDB" id="A0AA39NJL3"/>
<keyword evidence="6" id="KW-1185">Reference proteome</keyword>
<evidence type="ECO:0000313" key="5">
    <source>
        <dbReference type="EMBL" id="KAK0466673.1"/>
    </source>
</evidence>
<proteinExistence type="predicted"/>
<dbReference type="GO" id="GO:0005737">
    <property type="term" value="C:cytoplasm"/>
    <property type="evidence" value="ECO:0007669"/>
    <property type="project" value="UniProtKB-SubCell"/>
</dbReference>
<evidence type="ECO:0000259" key="4">
    <source>
        <dbReference type="Pfam" id="PF07989"/>
    </source>
</evidence>
<dbReference type="Pfam" id="PF07989">
    <property type="entry name" value="Cnn_1N"/>
    <property type="match status" value="1"/>
</dbReference>
<dbReference type="EMBL" id="JAUEPR010000080">
    <property type="protein sequence ID" value="KAK0466673.1"/>
    <property type="molecule type" value="Genomic_DNA"/>
</dbReference>
<accession>A0AA39NJL3</accession>
<organism evidence="5 6">
    <name type="scientific">Armillaria novae-zelandiae</name>
    <dbReference type="NCBI Taxonomy" id="153914"/>
    <lineage>
        <taxon>Eukaryota</taxon>
        <taxon>Fungi</taxon>
        <taxon>Dikarya</taxon>
        <taxon>Basidiomycota</taxon>
        <taxon>Agaricomycotina</taxon>
        <taxon>Agaricomycetes</taxon>
        <taxon>Agaricomycetidae</taxon>
        <taxon>Agaricales</taxon>
        <taxon>Marasmiineae</taxon>
        <taxon>Physalacriaceae</taxon>
        <taxon>Armillaria</taxon>
    </lineage>
</organism>
<sequence>MAVPESNIRSKNLGIKSPISIGVATITISDATQMDAALKQNIDLKLELSARGQEIKRLKKLLLELERELERIQCAVGWGRERELEEKLEEWDRKIRELRRRQNGHGHEAEDDAG</sequence>
<comment type="subcellular location">
    <subcellularLocation>
        <location evidence="1">Cytoplasm</location>
    </subcellularLocation>
</comment>
<evidence type="ECO:0000256" key="2">
    <source>
        <dbReference type="ARBA" id="ARBA00022490"/>
    </source>
</evidence>
<evidence type="ECO:0000313" key="6">
    <source>
        <dbReference type="Proteomes" id="UP001175227"/>
    </source>
</evidence>
<keyword evidence="3" id="KW-0175">Coiled coil</keyword>
<feature type="coiled-coil region" evidence="3">
    <location>
        <begin position="48"/>
        <end position="101"/>
    </location>
</feature>
<dbReference type="InterPro" id="IPR012943">
    <property type="entry name" value="Cnn_1N"/>
</dbReference>
<keyword evidence="2" id="KW-0963">Cytoplasm</keyword>
<comment type="caution">
    <text evidence="5">The sequence shown here is derived from an EMBL/GenBank/DDBJ whole genome shotgun (WGS) entry which is preliminary data.</text>
</comment>
<gene>
    <name evidence="5" type="ORF">IW261DRAFT_1426709</name>
</gene>